<keyword evidence="1" id="KW-0175">Coiled coil</keyword>
<dbReference type="EMBL" id="JBBPDW010000015">
    <property type="protein sequence ID" value="KAK7546232.1"/>
    <property type="molecule type" value="Genomic_DNA"/>
</dbReference>
<keyword evidence="5" id="KW-1185">Reference proteome</keyword>
<dbReference type="InterPro" id="IPR014751">
    <property type="entry name" value="XRCC4-like_C"/>
</dbReference>
<organism evidence="4 5">
    <name type="scientific">Phyllosticta citricarpa</name>
    <dbReference type="NCBI Taxonomy" id="55181"/>
    <lineage>
        <taxon>Eukaryota</taxon>
        <taxon>Fungi</taxon>
        <taxon>Dikarya</taxon>
        <taxon>Ascomycota</taxon>
        <taxon>Pezizomycotina</taxon>
        <taxon>Dothideomycetes</taxon>
        <taxon>Dothideomycetes incertae sedis</taxon>
        <taxon>Botryosphaeriales</taxon>
        <taxon>Phyllostictaceae</taxon>
        <taxon>Phyllosticta</taxon>
    </lineage>
</organism>
<evidence type="ECO:0000256" key="2">
    <source>
        <dbReference type="SAM" id="MobiDB-lite"/>
    </source>
</evidence>
<feature type="domain" description="XRCC4 coiled-coil" evidence="3">
    <location>
        <begin position="150"/>
        <end position="212"/>
    </location>
</feature>
<feature type="region of interest" description="Disordered" evidence="2">
    <location>
        <begin position="229"/>
        <end position="377"/>
    </location>
</feature>
<feature type="coiled-coil region" evidence="1">
    <location>
        <begin position="146"/>
        <end position="187"/>
    </location>
</feature>
<feature type="compositionally biased region" description="Basic and acidic residues" evidence="2">
    <location>
        <begin position="334"/>
        <end position="357"/>
    </location>
</feature>
<proteinExistence type="predicted"/>
<dbReference type="Gene3D" id="1.20.5.370">
    <property type="match status" value="1"/>
</dbReference>
<dbReference type="PANTHER" id="PTHR42067:SF1">
    <property type="entry name" value="MITOTIC APPARATUS PROTEIN P62"/>
    <property type="match status" value="1"/>
</dbReference>
<feature type="compositionally biased region" description="Basic residues" evidence="2">
    <location>
        <begin position="237"/>
        <end position="249"/>
    </location>
</feature>
<dbReference type="Proteomes" id="UP001365128">
    <property type="component" value="Unassembled WGS sequence"/>
</dbReference>
<dbReference type="InterPro" id="IPR053962">
    <property type="entry name" value="XRCC4_CC"/>
</dbReference>
<dbReference type="PANTHER" id="PTHR42067">
    <property type="entry name" value="YALI0C15378P"/>
    <property type="match status" value="1"/>
</dbReference>
<evidence type="ECO:0000313" key="4">
    <source>
        <dbReference type="EMBL" id="KAK7546232.1"/>
    </source>
</evidence>
<evidence type="ECO:0000313" key="5">
    <source>
        <dbReference type="Proteomes" id="UP001365128"/>
    </source>
</evidence>
<feature type="compositionally biased region" description="Basic and acidic residues" evidence="2">
    <location>
        <begin position="264"/>
        <end position="273"/>
    </location>
</feature>
<evidence type="ECO:0000259" key="3">
    <source>
        <dbReference type="Pfam" id="PF21924"/>
    </source>
</evidence>
<feature type="compositionally biased region" description="Acidic residues" evidence="2">
    <location>
        <begin position="288"/>
        <end position="298"/>
    </location>
</feature>
<accession>A0ABR1MD23</accession>
<protein>
    <recommendedName>
        <fullName evidence="3">XRCC4 coiled-coil domain-containing protein</fullName>
    </recommendedName>
</protein>
<dbReference type="Pfam" id="PF21924">
    <property type="entry name" value="XRCC4_CC"/>
    <property type="match status" value="1"/>
</dbReference>
<gene>
    <name evidence="4" type="ORF">IWX46DRAFT_599950</name>
</gene>
<comment type="caution">
    <text evidence="4">The sequence shown here is derived from an EMBL/GenBank/DDBJ whole genome shotgun (WGS) entry which is preliminary data.</text>
</comment>
<reference evidence="4 5" key="1">
    <citation type="submission" date="2024-04" db="EMBL/GenBank/DDBJ databases">
        <title>Phyllosticta paracitricarpa is synonymous to the EU quarantine fungus P. citricarpa based on phylogenomic analyses.</title>
        <authorList>
            <consortium name="Lawrence Berkeley National Laboratory"/>
            <person name="Van Ingen-Buijs V.A."/>
            <person name="Van Westerhoven A.C."/>
            <person name="Haridas S."/>
            <person name="Skiadas P."/>
            <person name="Martin F."/>
            <person name="Groenewald J.Z."/>
            <person name="Crous P.W."/>
            <person name="Seidl M.F."/>
        </authorList>
    </citation>
    <scope>NUCLEOTIDE SEQUENCE [LARGE SCALE GENOMIC DNA]</scope>
    <source>
        <strain evidence="4 5">CBS 122670</strain>
    </source>
</reference>
<feature type="compositionally biased region" description="Acidic residues" evidence="2">
    <location>
        <begin position="366"/>
        <end position="377"/>
    </location>
</feature>
<dbReference type="SUPFAM" id="SSF58022">
    <property type="entry name" value="XRCC4, C-terminal oligomerization domain"/>
    <property type="match status" value="1"/>
</dbReference>
<name>A0ABR1MD23_9PEZI</name>
<feature type="compositionally biased region" description="Polar residues" evidence="2">
    <location>
        <begin position="250"/>
        <end position="263"/>
    </location>
</feature>
<sequence>MTAPRTILRVHRIDVGPQADQPYVLVSVQATGPQPLDLKLVGTEGENVYPTSIRHKKVKELQLRPAYKGSDADWEAILTRQLLKKPVDASSHGATASLDDIEIVCAVSDRRLILTLRKNIGGITQRIGAIQLPENNDEEIGFFDWTVAAVDEADEERAKLKDLQAKYDALQEKYRRFDAQLEDLVKAKQNHETTLLAKFEQLLNSKKLKIRDQQRLLAGAKVDPVAAAAVEGARQSTRGRRAGPSRPNKRQASNGAESESDSTFEPRKPKPVDDSNETDDPHLTPQESDQDETEDEQDGNMSEDLTPVPGAAKPGEGQKKKAVETVAGNGNSPEQRKHDSPPPRRELPFARKIDPGKSGKPQQLAADDEDDTTDDEL</sequence>
<evidence type="ECO:0000256" key="1">
    <source>
        <dbReference type="SAM" id="Coils"/>
    </source>
</evidence>